<dbReference type="SUPFAM" id="SSF52172">
    <property type="entry name" value="CheY-like"/>
    <property type="match status" value="1"/>
</dbReference>
<evidence type="ECO:0000313" key="9">
    <source>
        <dbReference type="Proteomes" id="UP000460318"/>
    </source>
</evidence>
<name>A0A7X3LGT2_9BACL</name>
<dbReference type="AlphaFoldDB" id="A0A7X3LGT2"/>
<dbReference type="Proteomes" id="UP000460318">
    <property type="component" value="Unassembled WGS sequence"/>
</dbReference>
<accession>A0A7X3LGT2</accession>
<dbReference type="PROSITE" id="PS50110">
    <property type="entry name" value="RESPONSE_REGULATORY"/>
    <property type="match status" value="1"/>
</dbReference>
<keyword evidence="3" id="KW-0805">Transcription regulation</keyword>
<protein>
    <submittedName>
        <fullName evidence="8">Response regulator</fullName>
    </submittedName>
</protein>
<dbReference type="PANTHER" id="PTHR48111:SF1">
    <property type="entry name" value="TWO-COMPONENT RESPONSE REGULATOR ORR33"/>
    <property type="match status" value="1"/>
</dbReference>
<feature type="domain" description="Response regulatory" evidence="7">
    <location>
        <begin position="151"/>
        <end position="267"/>
    </location>
</feature>
<dbReference type="PANTHER" id="PTHR48111">
    <property type="entry name" value="REGULATOR OF RPOS"/>
    <property type="match status" value="1"/>
</dbReference>
<dbReference type="Gene3D" id="3.40.50.2300">
    <property type="match status" value="1"/>
</dbReference>
<keyword evidence="2" id="KW-0902">Two-component regulatory system</keyword>
<dbReference type="GO" id="GO:0032993">
    <property type="term" value="C:protein-DNA complex"/>
    <property type="evidence" value="ECO:0007669"/>
    <property type="project" value="TreeGrafter"/>
</dbReference>
<keyword evidence="9" id="KW-1185">Reference proteome</keyword>
<evidence type="ECO:0000256" key="4">
    <source>
        <dbReference type="ARBA" id="ARBA00023125"/>
    </source>
</evidence>
<dbReference type="InterPro" id="IPR011006">
    <property type="entry name" value="CheY-like_superfamily"/>
</dbReference>
<keyword evidence="4" id="KW-0238">DNA-binding</keyword>
<dbReference type="SMART" id="SM00448">
    <property type="entry name" value="REC"/>
    <property type="match status" value="1"/>
</dbReference>
<dbReference type="GO" id="GO:0000156">
    <property type="term" value="F:phosphorelay response regulator activity"/>
    <property type="evidence" value="ECO:0007669"/>
    <property type="project" value="TreeGrafter"/>
</dbReference>
<dbReference type="GO" id="GO:0006355">
    <property type="term" value="P:regulation of DNA-templated transcription"/>
    <property type="evidence" value="ECO:0007669"/>
    <property type="project" value="TreeGrafter"/>
</dbReference>
<dbReference type="Pfam" id="PF00072">
    <property type="entry name" value="Response_reg"/>
    <property type="match status" value="1"/>
</dbReference>
<evidence type="ECO:0000259" key="7">
    <source>
        <dbReference type="PROSITE" id="PS50110"/>
    </source>
</evidence>
<evidence type="ECO:0000256" key="2">
    <source>
        <dbReference type="ARBA" id="ARBA00023012"/>
    </source>
</evidence>
<evidence type="ECO:0000256" key="6">
    <source>
        <dbReference type="PROSITE-ProRule" id="PRU00169"/>
    </source>
</evidence>
<comment type="caution">
    <text evidence="8">The sequence shown here is derived from an EMBL/GenBank/DDBJ whole genome shotgun (WGS) entry which is preliminary data.</text>
</comment>
<gene>
    <name evidence="8" type="ORF">GRF59_15915</name>
</gene>
<keyword evidence="1" id="KW-0597">Phosphoprotein</keyword>
<dbReference type="GO" id="GO:0005829">
    <property type="term" value="C:cytosol"/>
    <property type="evidence" value="ECO:0007669"/>
    <property type="project" value="TreeGrafter"/>
</dbReference>
<reference evidence="8 9" key="1">
    <citation type="submission" date="2019-12" db="EMBL/GenBank/DDBJ databases">
        <title>Paenibacillus sp. nov., an endophytic bacterium isolated from the stem of Dendrobium.</title>
        <authorList>
            <person name="Zhao R."/>
        </authorList>
    </citation>
    <scope>NUCLEOTIDE SEQUENCE [LARGE SCALE GENOMIC DNA]</scope>
    <source>
        <strain evidence="8 9">HJL G12</strain>
    </source>
</reference>
<comment type="caution">
    <text evidence="6">Lacks conserved residue(s) required for the propagation of feature annotation.</text>
</comment>
<dbReference type="GO" id="GO:0000976">
    <property type="term" value="F:transcription cis-regulatory region binding"/>
    <property type="evidence" value="ECO:0007669"/>
    <property type="project" value="TreeGrafter"/>
</dbReference>
<dbReference type="RefSeq" id="WP_160498703.1">
    <property type="nucleotide sequence ID" value="NZ_WUBI01000002.1"/>
</dbReference>
<sequence>MPESVTLQREQSTDVYHNLGERFKETSRELCGIMFLYCSGNPPQLESRVRDFLQQESGMEFEVLKDSSTQTLAVLLPGFTLDATHYQALLLKQHLLETMENVDPRITLTVFPGQVDPTPGVLKQMAESTRLSASPDIHIFTREEANQEPGRILIVDNDDTVREFLTIRLKMQGFETLEALDGTSALELIEKWEPDLVLTELNLYGIDGLPFIHQIQQLPVENTPKIVVLTEQRVERTISQCFQNGVDDYVTKPFSPVELDARIHRCFH</sequence>
<organism evidence="8 9">
    <name type="scientific">Paenibacillus dendrobii</name>
    <dbReference type="NCBI Taxonomy" id="2691084"/>
    <lineage>
        <taxon>Bacteria</taxon>
        <taxon>Bacillati</taxon>
        <taxon>Bacillota</taxon>
        <taxon>Bacilli</taxon>
        <taxon>Bacillales</taxon>
        <taxon>Paenibacillaceae</taxon>
        <taxon>Paenibacillus</taxon>
    </lineage>
</organism>
<evidence type="ECO:0000313" key="8">
    <source>
        <dbReference type="EMBL" id="MWV45111.1"/>
    </source>
</evidence>
<dbReference type="InterPro" id="IPR001789">
    <property type="entry name" value="Sig_transdc_resp-reg_receiver"/>
</dbReference>
<proteinExistence type="predicted"/>
<evidence type="ECO:0000256" key="1">
    <source>
        <dbReference type="ARBA" id="ARBA00022553"/>
    </source>
</evidence>
<dbReference type="EMBL" id="WUBI01000002">
    <property type="protein sequence ID" value="MWV45111.1"/>
    <property type="molecule type" value="Genomic_DNA"/>
</dbReference>
<evidence type="ECO:0000256" key="3">
    <source>
        <dbReference type="ARBA" id="ARBA00023015"/>
    </source>
</evidence>
<evidence type="ECO:0000256" key="5">
    <source>
        <dbReference type="ARBA" id="ARBA00023163"/>
    </source>
</evidence>
<keyword evidence="5" id="KW-0804">Transcription</keyword>
<dbReference type="InterPro" id="IPR039420">
    <property type="entry name" value="WalR-like"/>
</dbReference>